<evidence type="ECO:0000256" key="3">
    <source>
        <dbReference type="ARBA" id="ARBA00007090"/>
    </source>
</evidence>
<keyword evidence="17" id="KW-0573">Peptidoglycan synthesis</keyword>
<evidence type="ECO:0000256" key="26">
    <source>
        <dbReference type="ARBA" id="ARBA00060592"/>
    </source>
</evidence>
<dbReference type="Gene3D" id="1.10.3810.10">
    <property type="entry name" value="Biosynthetic peptidoglycan transglycosylase-like"/>
    <property type="match status" value="1"/>
</dbReference>
<dbReference type="EMBL" id="JAQIPB010000014">
    <property type="protein sequence ID" value="MDA7419146.1"/>
    <property type="molecule type" value="Genomic_DNA"/>
</dbReference>
<feature type="domain" description="Penicillin-binding protein OB-like" evidence="31">
    <location>
        <begin position="331"/>
        <end position="440"/>
    </location>
</feature>
<dbReference type="SUPFAM" id="SSF56601">
    <property type="entry name" value="beta-lactamase/transpeptidase-like"/>
    <property type="match status" value="1"/>
</dbReference>
<gene>
    <name evidence="32" type="ORF">PGB34_22465</name>
</gene>
<evidence type="ECO:0000256" key="8">
    <source>
        <dbReference type="ARBA" id="ARBA00022519"/>
    </source>
</evidence>
<comment type="pathway">
    <text evidence="26">Glycan biosynthesis.</text>
</comment>
<feature type="transmembrane region" description="Helical" evidence="28">
    <location>
        <begin position="20"/>
        <end position="45"/>
    </location>
</feature>
<dbReference type="InterPro" id="IPR036950">
    <property type="entry name" value="PBP_transglycosylase"/>
</dbReference>
<feature type="region of interest" description="Disordered" evidence="27">
    <location>
        <begin position="786"/>
        <end position="818"/>
    </location>
</feature>
<dbReference type="Pfam" id="PF00912">
    <property type="entry name" value="Transgly"/>
    <property type="match status" value="1"/>
</dbReference>
<keyword evidence="12" id="KW-0808">Transferase</keyword>
<evidence type="ECO:0000256" key="27">
    <source>
        <dbReference type="SAM" id="MobiDB-lite"/>
    </source>
</evidence>
<dbReference type="GO" id="GO:0008955">
    <property type="term" value="F:peptidoglycan glycosyltransferase activity"/>
    <property type="evidence" value="ECO:0007669"/>
    <property type="project" value="UniProtKB-EC"/>
</dbReference>
<evidence type="ECO:0000256" key="28">
    <source>
        <dbReference type="SAM" id="Phobius"/>
    </source>
</evidence>
<dbReference type="GO" id="GO:0046677">
    <property type="term" value="P:response to antibiotic"/>
    <property type="evidence" value="ECO:0007669"/>
    <property type="project" value="UniProtKB-KW"/>
</dbReference>
<dbReference type="PANTHER" id="PTHR32282:SF27">
    <property type="entry name" value="PENICILLIN-BINDING PROTEIN 1A"/>
    <property type="match status" value="1"/>
</dbReference>
<dbReference type="InterPro" id="IPR023346">
    <property type="entry name" value="Lysozyme-like_dom_sf"/>
</dbReference>
<dbReference type="InterPro" id="IPR050396">
    <property type="entry name" value="Glycosyltr_51/Transpeptidase"/>
</dbReference>
<feature type="compositionally biased region" description="Basic and acidic residues" evidence="27">
    <location>
        <begin position="809"/>
        <end position="818"/>
    </location>
</feature>
<evidence type="ECO:0000259" key="29">
    <source>
        <dbReference type="Pfam" id="PF00905"/>
    </source>
</evidence>
<keyword evidence="10" id="KW-0645">Protease</keyword>
<keyword evidence="21" id="KW-0511">Multifunctional enzyme</keyword>
<keyword evidence="8" id="KW-0997">Cell inner membrane</keyword>
<dbReference type="GO" id="GO:0008658">
    <property type="term" value="F:penicillin binding"/>
    <property type="evidence" value="ECO:0007669"/>
    <property type="project" value="InterPro"/>
</dbReference>
<evidence type="ECO:0000256" key="12">
    <source>
        <dbReference type="ARBA" id="ARBA00022679"/>
    </source>
</evidence>
<dbReference type="Proteomes" id="UP001212602">
    <property type="component" value="Unassembled WGS sequence"/>
</dbReference>
<feature type="compositionally biased region" description="Low complexity" evidence="27">
    <location>
        <begin position="789"/>
        <end position="798"/>
    </location>
</feature>
<organism evidence="32 33">
    <name type="scientific">Xenophilus arseniciresistens</name>
    <dbReference type="NCBI Taxonomy" id="1283306"/>
    <lineage>
        <taxon>Bacteria</taxon>
        <taxon>Pseudomonadati</taxon>
        <taxon>Pseudomonadota</taxon>
        <taxon>Betaproteobacteria</taxon>
        <taxon>Burkholderiales</taxon>
        <taxon>Comamonadaceae</taxon>
        <taxon>Xenophilus</taxon>
    </lineage>
</organism>
<dbReference type="GO" id="GO:0006508">
    <property type="term" value="P:proteolysis"/>
    <property type="evidence" value="ECO:0007669"/>
    <property type="project" value="UniProtKB-KW"/>
</dbReference>
<dbReference type="GO" id="GO:0005886">
    <property type="term" value="C:plasma membrane"/>
    <property type="evidence" value="ECO:0007669"/>
    <property type="project" value="UniProtKB-SubCell"/>
</dbReference>
<keyword evidence="18 28" id="KW-1133">Transmembrane helix</keyword>
<keyword evidence="7" id="KW-1003">Cell membrane</keyword>
<comment type="similarity">
    <text evidence="4">In the N-terminal section; belongs to the glycosyltransferase 51 family.</text>
</comment>
<keyword evidence="11" id="KW-0328">Glycosyltransferase</keyword>
<evidence type="ECO:0000256" key="1">
    <source>
        <dbReference type="ARBA" id="ARBA00004249"/>
    </source>
</evidence>
<evidence type="ECO:0000256" key="15">
    <source>
        <dbReference type="ARBA" id="ARBA00022960"/>
    </source>
</evidence>
<keyword evidence="22" id="KW-0961">Cell wall biogenesis/degradation</keyword>
<dbReference type="Pfam" id="PF17092">
    <property type="entry name" value="PCB_OB"/>
    <property type="match status" value="1"/>
</dbReference>
<evidence type="ECO:0000256" key="20">
    <source>
        <dbReference type="ARBA" id="ARBA00023251"/>
    </source>
</evidence>
<evidence type="ECO:0000256" key="10">
    <source>
        <dbReference type="ARBA" id="ARBA00022670"/>
    </source>
</evidence>
<dbReference type="RefSeq" id="WP_271430346.1">
    <property type="nucleotide sequence ID" value="NZ_JAQIPB010000014.1"/>
</dbReference>
<dbReference type="EC" id="2.4.99.28" evidence="24"/>
<accession>A0AAE3NCH9</accession>
<evidence type="ECO:0000259" key="31">
    <source>
        <dbReference type="Pfam" id="PF17092"/>
    </source>
</evidence>
<dbReference type="PANTHER" id="PTHR32282">
    <property type="entry name" value="BINDING PROTEIN TRANSPEPTIDASE, PUTATIVE-RELATED"/>
    <property type="match status" value="1"/>
</dbReference>
<comment type="subcellular location">
    <subcellularLocation>
        <location evidence="1">Cell inner membrane</location>
        <topology evidence="1">Single-pass type II membrane protein</topology>
    </subcellularLocation>
</comment>
<evidence type="ECO:0000256" key="9">
    <source>
        <dbReference type="ARBA" id="ARBA00022645"/>
    </source>
</evidence>
<keyword evidence="9" id="KW-0121">Carboxypeptidase</keyword>
<evidence type="ECO:0000256" key="18">
    <source>
        <dbReference type="ARBA" id="ARBA00022989"/>
    </source>
</evidence>
<evidence type="ECO:0000256" key="13">
    <source>
        <dbReference type="ARBA" id="ARBA00022692"/>
    </source>
</evidence>
<dbReference type="SUPFAM" id="SSF53955">
    <property type="entry name" value="Lysozyme-like"/>
    <property type="match status" value="1"/>
</dbReference>
<reference evidence="32" key="1">
    <citation type="submission" date="2023-01" db="EMBL/GenBank/DDBJ databases">
        <title>Xenophilus mangrovi sp. nov., isolated from soil of Mangrove nature reserve.</title>
        <authorList>
            <person name="Xu S."/>
            <person name="Liu Z."/>
            <person name="Xu Y."/>
        </authorList>
    </citation>
    <scope>NUCLEOTIDE SEQUENCE</scope>
    <source>
        <strain evidence="32">YW8</strain>
    </source>
</reference>
<evidence type="ECO:0000256" key="21">
    <source>
        <dbReference type="ARBA" id="ARBA00023268"/>
    </source>
</evidence>
<keyword evidence="33" id="KW-1185">Reference proteome</keyword>
<dbReference type="InterPro" id="IPR012338">
    <property type="entry name" value="Beta-lactam/transpept-like"/>
</dbReference>
<dbReference type="AlphaFoldDB" id="A0AAE3NCH9"/>
<evidence type="ECO:0000313" key="32">
    <source>
        <dbReference type="EMBL" id="MDA7419146.1"/>
    </source>
</evidence>
<proteinExistence type="inferred from homology"/>
<feature type="domain" description="Penicillin-binding protein transpeptidase" evidence="29">
    <location>
        <begin position="442"/>
        <end position="693"/>
    </location>
</feature>
<dbReference type="Gene3D" id="3.40.710.10">
    <property type="entry name" value="DD-peptidase/beta-lactamase superfamily"/>
    <property type="match status" value="2"/>
</dbReference>
<evidence type="ECO:0000256" key="2">
    <source>
        <dbReference type="ARBA" id="ARBA00004752"/>
    </source>
</evidence>
<evidence type="ECO:0000256" key="23">
    <source>
        <dbReference type="ARBA" id="ARBA00034000"/>
    </source>
</evidence>
<evidence type="ECO:0000256" key="25">
    <source>
        <dbReference type="ARBA" id="ARBA00049902"/>
    </source>
</evidence>
<evidence type="ECO:0000256" key="4">
    <source>
        <dbReference type="ARBA" id="ARBA00007739"/>
    </source>
</evidence>
<evidence type="ECO:0000256" key="11">
    <source>
        <dbReference type="ARBA" id="ARBA00022676"/>
    </source>
</evidence>
<evidence type="ECO:0000313" key="33">
    <source>
        <dbReference type="Proteomes" id="UP001212602"/>
    </source>
</evidence>
<evidence type="ECO:0000256" key="24">
    <source>
        <dbReference type="ARBA" id="ARBA00044770"/>
    </source>
</evidence>
<name>A0AAE3NCH9_9BURK</name>
<dbReference type="Pfam" id="PF00905">
    <property type="entry name" value="Transpeptidase"/>
    <property type="match status" value="1"/>
</dbReference>
<dbReference type="EC" id="3.4.16.4" evidence="5"/>
<keyword evidence="20" id="KW-0046">Antibiotic resistance</keyword>
<dbReference type="NCBIfam" id="TIGR02074">
    <property type="entry name" value="PBP_1a_fam"/>
    <property type="match status" value="1"/>
</dbReference>
<dbReference type="GO" id="GO:0009002">
    <property type="term" value="F:serine-type D-Ala-D-Ala carboxypeptidase activity"/>
    <property type="evidence" value="ECO:0007669"/>
    <property type="project" value="UniProtKB-EC"/>
</dbReference>
<sequence>MTFLSRIQALAAAPRTRRMLLWGLGGLLALAVAGVVTAGVAFLLVSRQLPDVSSLADYKPKLPLRVFSADGSLIGEFGEERRQLVPIDQMPKVLKDAVLATEDARFYQHGGVDSKGLMRALVANLSGGRAQGASTITMQVARNMFLSSERTLTRKFNEVLLAYRLEERLTKDQILEIYLNQIYLGNRAYGFAAAAQTYFGKPVQQLTVSEAAMLAGLPKAPGTNNPVNNLRRAVARQQYVINRMHETGYLSAEEADAARAEPLRLRDPADPQRVRAEFVAEMVRQQMVAQYGDEAYTRGLKVYTTLTDADQRAAYGALREGIMDYELRQPWRGPEGFVNLPEDTQDEKALDTAVDDALGDHPDNGDLRAAVVLQADAKKLRAVRANGETVEITGRGLQLAQRGLASKAPPNLQIRRGSIIRVMQTEGKTPSWTVAQLPEVEGALVALDPRDGAVRALVGGFDFNKNKFNHVTQAWRQPGSAFKPFIYSAALEKGFMPTTVVNDAPLVFEAGSTGGQPWEPKNYDGTYEGPMSLRDALSKSKNLVTIRVLDAIGTQYAQEWIARFGFEAEKHPAYLPMALGAGAVTPLQMASAYSVFANGGWKLPPLLITRVTDHRDQVIEEWKPPVLDQMPRAIPERNAFVMDTLLASVVKNGTGRRAYTALRRDDLYGKTGTTNDSHDAWFAGFASTRVAVAWMGYDTPRQLGVRGETGGSLSLPVWTRYMQSALKGVPVAALKAPEGVLDAGGDWTFAEYAHGGGVQQLGVEEAPLYPPLYPVMPGGQVPGFGSSVPAEAYGAGPAPGAPPPPSSPERNRILDIFR</sequence>
<comment type="caution">
    <text evidence="32">The sequence shown here is derived from an EMBL/GenBank/DDBJ whole genome shotgun (WGS) entry which is preliminary data.</text>
</comment>
<evidence type="ECO:0000256" key="19">
    <source>
        <dbReference type="ARBA" id="ARBA00023136"/>
    </source>
</evidence>
<comment type="catalytic activity">
    <reaction evidence="23">
        <text>Preferential cleavage: (Ac)2-L-Lys-D-Ala-|-D-Ala. Also transpeptidation of peptidyl-alanyl moieties that are N-acyl substituents of D-alanine.</text>
        <dbReference type="EC" id="3.4.16.4"/>
    </reaction>
</comment>
<comment type="catalytic activity">
    <reaction evidence="25">
        <text>[GlcNAc-(1-&gt;4)-Mur2Ac(oyl-L-Ala-gamma-D-Glu-L-Lys-D-Ala-D-Ala)](n)-di-trans,octa-cis-undecaprenyl diphosphate + beta-D-GlcNAc-(1-&gt;4)-Mur2Ac(oyl-L-Ala-gamma-D-Glu-L-Lys-D-Ala-D-Ala)-di-trans,octa-cis-undecaprenyl diphosphate = [GlcNAc-(1-&gt;4)-Mur2Ac(oyl-L-Ala-gamma-D-Glu-L-Lys-D-Ala-D-Ala)](n+1)-di-trans,octa-cis-undecaprenyl diphosphate + di-trans,octa-cis-undecaprenyl diphosphate + H(+)</text>
        <dbReference type="Rhea" id="RHEA:23708"/>
        <dbReference type="Rhea" id="RHEA-COMP:9602"/>
        <dbReference type="Rhea" id="RHEA-COMP:9603"/>
        <dbReference type="ChEBI" id="CHEBI:15378"/>
        <dbReference type="ChEBI" id="CHEBI:58405"/>
        <dbReference type="ChEBI" id="CHEBI:60033"/>
        <dbReference type="ChEBI" id="CHEBI:78435"/>
        <dbReference type="EC" id="2.4.99.28"/>
    </reaction>
</comment>
<feature type="domain" description="Glycosyl transferase family 51" evidence="30">
    <location>
        <begin position="71"/>
        <end position="245"/>
    </location>
</feature>
<comment type="similarity">
    <text evidence="3">In the C-terminal section; belongs to the transpeptidase family.</text>
</comment>
<evidence type="ECO:0000256" key="16">
    <source>
        <dbReference type="ARBA" id="ARBA00022968"/>
    </source>
</evidence>
<evidence type="ECO:0000256" key="5">
    <source>
        <dbReference type="ARBA" id="ARBA00012448"/>
    </source>
</evidence>
<evidence type="ECO:0000256" key="6">
    <source>
        <dbReference type="ARBA" id="ARBA00018638"/>
    </source>
</evidence>
<keyword evidence="19 28" id="KW-0472">Membrane</keyword>
<evidence type="ECO:0000256" key="7">
    <source>
        <dbReference type="ARBA" id="ARBA00022475"/>
    </source>
</evidence>
<evidence type="ECO:0000259" key="30">
    <source>
        <dbReference type="Pfam" id="PF00912"/>
    </source>
</evidence>
<protein>
    <recommendedName>
        <fullName evidence="6">Penicillin-binding protein 1A</fullName>
        <ecNumber evidence="24">2.4.99.28</ecNumber>
        <ecNumber evidence="5">3.4.16.4</ecNumber>
    </recommendedName>
</protein>
<keyword evidence="14" id="KW-0378">Hydrolase</keyword>
<dbReference type="GO" id="GO:0030288">
    <property type="term" value="C:outer membrane-bounded periplasmic space"/>
    <property type="evidence" value="ECO:0007669"/>
    <property type="project" value="TreeGrafter"/>
</dbReference>
<dbReference type="FunFam" id="1.10.3810.10:FF:000003">
    <property type="entry name" value="Penicillin-binding protein 1a"/>
    <property type="match status" value="1"/>
</dbReference>
<evidence type="ECO:0000256" key="17">
    <source>
        <dbReference type="ARBA" id="ARBA00022984"/>
    </source>
</evidence>
<comment type="pathway">
    <text evidence="2">Cell wall biogenesis; peptidoglycan biosynthesis.</text>
</comment>
<keyword evidence="15" id="KW-0133">Cell shape</keyword>
<evidence type="ECO:0000256" key="22">
    <source>
        <dbReference type="ARBA" id="ARBA00023316"/>
    </source>
</evidence>
<dbReference type="InterPro" id="IPR001460">
    <property type="entry name" value="PCN-bd_Tpept"/>
</dbReference>
<dbReference type="GO" id="GO:0009252">
    <property type="term" value="P:peptidoglycan biosynthetic process"/>
    <property type="evidence" value="ECO:0007669"/>
    <property type="project" value="UniProtKB-KW"/>
</dbReference>
<keyword evidence="13 28" id="KW-0812">Transmembrane</keyword>
<evidence type="ECO:0000256" key="14">
    <source>
        <dbReference type="ARBA" id="ARBA00022801"/>
    </source>
</evidence>
<dbReference type="InterPro" id="IPR001264">
    <property type="entry name" value="Glyco_trans_51"/>
</dbReference>
<dbReference type="GO" id="GO:0008360">
    <property type="term" value="P:regulation of cell shape"/>
    <property type="evidence" value="ECO:0007669"/>
    <property type="project" value="UniProtKB-KW"/>
</dbReference>
<dbReference type="InterPro" id="IPR031376">
    <property type="entry name" value="PCB_OB"/>
</dbReference>
<keyword evidence="16" id="KW-0735">Signal-anchor</keyword>
<dbReference type="GO" id="GO:0071555">
    <property type="term" value="P:cell wall organization"/>
    <property type="evidence" value="ECO:0007669"/>
    <property type="project" value="UniProtKB-KW"/>
</dbReference>